<dbReference type="InterPro" id="IPR010131">
    <property type="entry name" value="MdtP/NodT-like"/>
</dbReference>
<sequence length="471" mass="51664">MLLSIKNSLLAGSLLLLVYSCGITRKYERPADVQANNKLYRGTNSTDTATIADIPWRQLFTDPALQRLIETGLSNNYDLKTAVARMQSAAADVQQSKLAFLPTLSATAEVTHSKPSAAQVKSNGVNVTSIPTNNIYALTGSTSWEIDVWGKLRSNKRAYVAAFMKSEAYRRAVQTQLIASIATDYYQLLAYDKQIQIVEATIANRRKDVDIVKTLKASAVVTGADVVNSEATLHSAELQLPDLKQSRRELENTLSALLALPADSIARTTFDQQQIDSSLQTGLPAQLLANRPDVQEAEYAFRNAFELTNVARTYFYPTLSISGSAGWATANTLKGFFDGTFYGSLIGGLTQPIFNQGLNKQRLTKAQATQQEAYYSFQNTLLTAGQEVSNALYAYDMAKEKQEMRGAQIASLQKATDFTKELLKYSSSTNYTDVLTAEQNLLSAELNSVSDKLQQLKAVVSLYKALGGGWK</sequence>
<reference evidence="3 4" key="1">
    <citation type="journal article" date="2013" name="Stand. Genomic Sci.">
        <title>Genomic Encyclopedia of Type Strains, Phase I: The one thousand microbial genomes (KMG-I) project.</title>
        <authorList>
            <person name="Kyrpides N.C."/>
            <person name="Woyke T."/>
            <person name="Eisen J.A."/>
            <person name="Garrity G."/>
            <person name="Lilburn T.G."/>
            <person name="Beck B.J."/>
            <person name="Whitman W.B."/>
            <person name="Hugenholtz P."/>
            <person name="Klenk H.P."/>
        </authorList>
    </citation>
    <scope>NUCLEOTIDE SEQUENCE [LARGE SCALE GENOMIC DNA]</scope>
    <source>
        <strain evidence="3 4">DSM 13484</strain>
    </source>
</reference>
<dbReference type="EMBL" id="VLLG01000004">
    <property type="protein sequence ID" value="TWI86352.1"/>
    <property type="molecule type" value="Genomic_DNA"/>
</dbReference>
<keyword evidence="2" id="KW-1134">Transmembrane beta strand</keyword>
<dbReference type="GO" id="GO:0015562">
    <property type="term" value="F:efflux transmembrane transporter activity"/>
    <property type="evidence" value="ECO:0007669"/>
    <property type="project" value="InterPro"/>
</dbReference>
<dbReference type="PANTHER" id="PTHR30203">
    <property type="entry name" value="OUTER MEMBRANE CATION EFFLUX PROTEIN"/>
    <property type="match status" value="1"/>
</dbReference>
<dbReference type="Gene3D" id="1.20.1600.10">
    <property type="entry name" value="Outer membrane efflux proteins (OEP)"/>
    <property type="match status" value="1"/>
</dbReference>
<dbReference type="Pfam" id="PF02321">
    <property type="entry name" value="OEP"/>
    <property type="match status" value="2"/>
</dbReference>
<dbReference type="SUPFAM" id="SSF56954">
    <property type="entry name" value="Outer membrane efflux proteins (OEP)"/>
    <property type="match status" value="1"/>
</dbReference>
<dbReference type="NCBIfam" id="TIGR01845">
    <property type="entry name" value="outer_NodT"/>
    <property type="match status" value="1"/>
</dbReference>
<keyword evidence="4" id="KW-1185">Reference proteome</keyword>
<dbReference type="RefSeq" id="WP_145716105.1">
    <property type="nucleotide sequence ID" value="NZ_BAAAFY010000005.1"/>
</dbReference>
<accession>A0A562SYG9</accession>
<keyword evidence="2" id="KW-0472">Membrane</keyword>
<evidence type="ECO:0000256" key="2">
    <source>
        <dbReference type="RuleBase" id="RU362097"/>
    </source>
</evidence>
<proteinExistence type="inferred from homology"/>
<evidence type="ECO:0000256" key="1">
    <source>
        <dbReference type="ARBA" id="ARBA00007613"/>
    </source>
</evidence>
<dbReference type="GO" id="GO:0005886">
    <property type="term" value="C:plasma membrane"/>
    <property type="evidence" value="ECO:0007669"/>
    <property type="project" value="UniProtKB-SubCell"/>
</dbReference>
<gene>
    <name evidence="3" type="ORF">LX66_3608</name>
</gene>
<comment type="caution">
    <text evidence="3">The sequence shown here is derived from an EMBL/GenBank/DDBJ whole genome shotgun (WGS) entry which is preliminary data.</text>
</comment>
<dbReference type="PROSITE" id="PS51257">
    <property type="entry name" value="PROKAR_LIPOPROTEIN"/>
    <property type="match status" value="1"/>
</dbReference>
<dbReference type="Proteomes" id="UP000316778">
    <property type="component" value="Unassembled WGS sequence"/>
</dbReference>
<dbReference type="OrthoDB" id="9770517at2"/>
<protein>
    <submittedName>
        <fullName evidence="3">NodT family efflux transporter outer membrane factor (OMF) lipoprotein</fullName>
    </submittedName>
</protein>
<evidence type="ECO:0000313" key="4">
    <source>
        <dbReference type="Proteomes" id="UP000316778"/>
    </source>
</evidence>
<dbReference type="Gene3D" id="2.20.200.10">
    <property type="entry name" value="Outer membrane efflux proteins (OEP)"/>
    <property type="match status" value="1"/>
</dbReference>
<name>A0A562SYG9_CHIJA</name>
<keyword evidence="2" id="KW-0812">Transmembrane</keyword>
<organism evidence="3 4">
    <name type="scientific">Chitinophaga japonensis</name>
    <name type="common">Flexibacter japonensis</name>
    <dbReference type="NCBI Taxonomy" id="104662"/>
    <lineage>
        <taxon>Bacteria</taxon>
        <taxon>Pseudomonadati</taxon>
        <taxon>Bacteroidota</taxon>
        <taxon>Chitinophagia</taxon>
        <taxon>Chitinophagales</taxon>
        <taxon>Chitinophagaceae</taxon>
        <taxon>Chitinophaga</taxon>
    </lineage>
</organism>
<comment type="subcellular location">
    <subcellularLocation>
        <location evidence="2">Cell membrane</location>
        <topology evidence="2">Lipid-anchor</topology>
    </subcellularLocation>
</comment>
<comment type="similarity">
    <text evidence="1 2">Belongs to the outer membrane factor (OMF) (TC 1.B.17) family.</text>
</comment>
<keyword evidence="2" id="KW-0564">Palmitate</keyword>
<keyword evidence="2 3" id="KW-0449">Lipoprotein</keyword>
<evidence type="ECO:0000313" key="3">
    <source>
        <dbReference type="EMBL" id="TWI86352.1"/>
    </source>
</evidence>
<dbReference type="PANTHER" id="PTHR30203:SF33">
    <property type="entry name" value="BLR4455 PROTEIN"/>
    <property type="match status" value="1"/>
</dbReference>
<dbReference type="AlphaFoldDB" id="A0A562SYG9"/>
<dbReference type="InterPro" id="IPR003423">
    <property type="entry name" value="OMP_efflux"/>
</dbReference>